<evidence type="ECO:0000313" key="3">
    <source>
        <dbReference type="Proteomes" id="UP001501288"/>
    </source>
</evidence>
<gene>
    <name evidence="2" type="ORF">GCM10009762_24770</name>
</gene>
<proteinExistence type="predicted"/>
<sequence>MRRKGNAALAGGLTPVKKRYVERRKASRASKDNVELEALAMFRKDLRSFVKLYDFLSQVLNFEDTDVEKRSIFYRLLSPHLRDDDETVTVDLSDVTLRNIATTKKDDNKLDLSKGEKVKLKPGGEAGTGQQRDPKMLLLDELVERLNERFAGEGFKDDQVKAWAGGILAEMEADEDLRDQAQANSEDQFLESTTLRDALVLAVGDSHDAQERMAEVLNTDDAVESTLLDVIGRILYRELKEAA</sequence>
<dbReference type="Proteomes" id="UP001501288">
    <property type="component" value="Unassembled WGS sequence"/>
</dbReference>
<keyword evidence="3" id="KW-1185">Reference proteome</keyword>
<name>A0ABN2C3L9_9MICO</name>
<organism evidence="2 3">
    <name type="scientific">Dermacoccus barathri</name>
    <dbReference type="NCBI Taxonomy" id="322601"/>
    <lineage>
        <taxon>Bacteria</taxon>
        <taxon>Bacillati</taxon>
        <taxon>Actinomycetota</taxon>
        <taxon>Actinomycetes</taxon>
        <taxon>Micrococcales</taxon>
        <taxon>Dermacoccaceae</taxon>
        <taxon>Dermacoccus</taxon>
    </lineage>
</organism>
<dbReference type="EMBL" id="BAAANV010000052">
    <property type="protein sequence ID" value="GAA1550732.1"/>
    <property type="molecule type" value="Genomic_DNA"/>
</dbReference>
<reference evidence="2 3" key="1">
    <citation type="journal article" date="2019" name="Int. J. Syst. Evol. Microbiol.">
        <title>The Global Catalogue of Microorganisms (GCM) 10K type strain sequencing project: providing services to taxonomists for standard genome sequencing and annotation.</title>
        <authorList>
            <consortium name="The Broad Institute Genomics Platform"/>
            <consortium name="The Broad Institute Genome Sequencing Center for Infectious Disease"/>
            <person name="Wu L."/>
            <person name="Ma J."/>
        </authorList>
    </citation>
    <scope>NUCLEOTIDE SEQUENCE [LARGE SCALE GENOMIC DNA]</scope>
    <source>
        <strain evidence="2 3">JCM 14588</strain>
    </source>
</reference>
<accession>A0ABN2C3L9</accession>
<comment type="caution">
    <text evidence="2">The sequence shown here is derived from an EMBL/GenBank/DDBJ whole genome shotgun (WGS) entry which is preliminary data.</text>
</comment>
<feature type="region of interest" description="Disordered" evidence="1">
    <location>
        <begin position="113"/>
        <end position="133"/>
    </location>
</feature>
<protein>
    <submittedName>
        <fullName evidence="2">Uncharacterized protein</fullName>
    </submittedName>
</protein>
<evidence type="ECO:0000313" key="2">
    <source>
        <dbReference type="EMBL" id="GAA1550732.1"/>
    </source>
</evidence>
<evidence type="ECO:0000256" key="1">
    <source>
        <dbReference type="SAM" id="MobiDB-lite"/>
    </source>
</evidence>